<keyword evidence="4" id="KW-0548">Nucleotidyltransferase</keyword>
<gene>
    <name evidence="10" type="ORF">EDC22_103202</name>
</gene>
<evidence type="ECO:0000256" key="6">
    <source>
        <dbReference type="ARBA" id="ARBA00022932"/>
    </source>
</evidence>
<comment type="catalytic activity">
    <reaction evidence="8">
        <text>DNA(n) + a 2'-deoxyribonucleoside 5'-triphosphate = DNA(n+1) + diphosphate</text>
        <dbReference type="Rhea" id="RHEA:22508"/>
        <dbReference type="Rhea" id="RHEA-COMP:17339"/>
        <dbReference type="Rhea" id="RHEA-COMP:17340"/>
        <dbReference type="ChEBI" id="CHEBI:33019"/>
        <dbReference type="ChEBI" id="CHEBI:61560"/>
        <dbReference type="ChEBI" id="CHEBI:173112"/>
        <dbReference type="EC" id="2.7.7.7"/>
    </reaction>
</comment>
<evidence type="ECO:0000256" key="7">
    <source>
        <dbReference type="ARBA" id="ARBA00034754"/>
    </source>
</evidence>
<feature type="domain" description="DNA polymerase III delta N-terminal" evidence="9">
    <location>
        <begin position="22"/>
        <end position="119"/>
    </location>
</feature>
<dbReference type="AlphaFoldDB" id="A0A4R3MHP0"/>
<dbReference type="EC" id="2.7.7.7" evidence="1"/>
<dbReference type="InterPro" id="IPR010372">
    <property type="entry name" value="DNA_pol3_delta_N"/>
</dbReference>
<dbReference type="SUPFAM" id="SSF52540">
    <property type="entry name" value="P-loop containing nucleoside triphosphate hydrolases"/>
    <property type="match status" value="1"/>
</dbReference>
<reference evidence="10 11" key="1">
    <citation type="submission" date="2019-03" db="EMBL/GenBank/DDBJ databases">
        <title>Genomic Encyclopedia of Type Strains, Phase IV (KMG-IV): sequencing the most valuable type-strain genomes for metagenomic binning, comparative biology and taxonomic classification.</title>
        <authorList>
            <person name="Goeker M."/>
        </authorList>
    </citation>
    <scope>NUCLEOTIDE SEQUENCE [LARGE SCALE GENOMIC DNA]</scope>
    <source>
        <strain evidence="10 11">DSM 19345</strain>
    </source>
</reference>
<dbReference type="PANTHER" id="PTHR34388:SF1">
    <property type="entry name" value="DNA POLYMERASE III SUBUNIT DELTA"/>
    <property type="match status" value="1"/>
</dbReference>
<keyword evidence="3" id="KW-0808">Transferase</keyword>
<dbReference type="InterPro" id="IPR027417">
    <property type="entry name" value="P-loop_NTPase"/>
</dbReference>
<dbReference type="RefSeq" id="WP_132805786.1">
    <property type="nucleotide sequence ID" value="NZ_SMAK01000003.1"/>
</dbReference>
<evidence type="ECO:0000313" key="11">
    <source>
        <dbReference type="Proteomes" id="UP000295678"/>
    </source>
</evidence>
<dbReference type="Gene3D" id="1.20.272.10">
    <property type="match status" value="1"/>
</dbReference>
<proteinExistence type="inferred from homology"/>
<name>A0A4R3MHP0_9HYPH</name>
<keyword evidence="5" id="KW-0235">DNA replication</keyword>
<dbReference type="Gene3D" id="1.10.8.60">
    <property type="match status" value="1"/>
</dbReference>
<organism evidence="10 11">
    <name type="scientific">Tepidamorphus gemmatus</name>
    <dbReference type="NCBI Taxonomy" id="747076"/>
    <lineage>
        <taxon>Bacteria</taxon>
        <taxon>Pseudomonadati</taxon>
        <taxon>Pseudomonadota</taxon>
        <taxon>Alphaproteobacteria</taxon>
        <taxon>Hyphomicrobiales</taxon>
        <taxon>Tepidamorphaceae</taxon>
        <taxon>Tepidamorphus</taxon>
    </lineage>
</organism>
<keyword evidence="6" id="KW-0239">DNA-directed DNA polymerase</keyword>
<dbReference type="GO" id="GO:0003887">
    <property type="term" value="F:DNA-directed DNA polymerase activity"/>
    <property type="evidence" value="ECO:0007669"/>
    <property type="project" value="UniProtKB-KW"/>
</dbReference>
<protein>
    <recommendedName>
        <fullName evidence="2">DNA polymerase III subunit delta</fullName>
        <ecNumber evidence="1">2.7.7.7</ecNumber>
    </recommendedName>
</protein>
<sequence length="342" mass="36963">MTVLQGASIDRFLSRPDRSLVLIYGPDRGLVQERSAAIIATFLGPDADAMSRTVLEGDRLADAPQRLVEEAYSVPMFGGRTAIRVTPTSESLLRAIEPLLRQPPRDCLIVIEAGDLKRSAPLRRLVEQAETAVALPCYPDDDNALDRLIAEELTAHGIDVSRDAREALHHLLGGDRLASRGELRKLASYALGQPEVSLEDVEAVIGDASALAVDSLLDSACTGDAAAAQTAFSRLVASGTGAGSILGALSRHLLQIAEARTRVEAGATADAAMRAMRPPPFFKRKEAMRRQLALWRRDMLEQMLETLLTAEGETRRHGDLAEAIAGRALLLVTHTARREIGR</sequence>
<dbReference type="EMBL" id="SMAK01000003">
    <property type="protein sequence ID" value="TCT11889.1"/>
    <property type="molecule type" value="Genomic_DNA"/>
</dbReference>
<comment type="caution">
    <text evidence="10">The sequence shown here is derived from an EMBL/GenBank/DDBJ whole genome shotgun (WGS) entry which is preliminary data.</text>
</comment>
<dbReference type="GO" id="GO:0006261">
    <property type="term" value="P:DNA-templated DNA replication"/>
    <property type="evidence" value="ECO:0007669"/>
    <property type="project" value="TreeGrafter"/>
</dbReference>
<comment type="similarity">
    <text evidence="7">Belongs to the DNA polymerase HolA subunit family.</text>
</comment>
<dbReference type="Gene3D" id="3.40.50.300">
    <property type="entry name" value="P-loop containing nucleotide triphosphate hydrolases"/>
    <property type="match status" value="1"/>
</dbReference>
<evidence type="ECO:0000256" key="1">
    <source>
        <dbReference type="ARBA" id="ARBA00012417"/>
    </source>
</evidence>
<dbReference type="GO" id="GO:0009360">
    <property type="term" value="C:DNA polymerase III complex"/>
    <property type="evidence" value="ECO:0007669"/>
    <property type="project" value="InterPro"/>
</dbReference>
<evidence type="ECO:0000256" key="8">
    <source>
        <dbReference type="ARBA" id="ARBA00049244"/>
    </source>
</evidence>
<dbReference type="OrthoDB" id="9804983at2"/>
<dbReference type="Proteomes" id="UP000295678">
    <property type="component" value="Unassembled WGS sequence"/>
</dbReference>
<evidence type="ECO:0000313" key="10">
    <source>
        <dbReference type="EMBL" id="TCT11889.1"/>
    </source>
</evidence>
<dbReference type="Pfam" id="PF06144">
    <property type="entry name" value="DNA_pol3_delta"/>
    <property type="match status" value="1"/>
</dbReference>
<dbReference type="InterPro" id="IPR008921">
    <property type="entry name" value="DNA_pol3_clamp-load_cplx_C"/>
</dbReference>
<dbReference type="NCBIfam" id="TIGR01128">
    <property type="entry name" value="holA"/>
    <property type="match status" value="1"/>
</dbReference>
<dbReference type="InterPro" id="IPR005790">
    <property type="entry name" value="DNA_polIII_delta"/>
</dbReference>
<evidence type="ECO:0000256" key="4">
    <source>
        <dbReference type="ARBA" id="ARBA00022695"/>
    </source>
</evidence>
<evidence type="ECO:0000256" key="3">
    <source>
        <dbReference type="ARBA" id="ARBA00022679"/>
    </source>
</evidence>
<accession>A0A4R3MHP0</accession>
<dbReference type="GO" id="GO:0003677">
    <property type="term" value="F:DNA binding"/>
    <property type="evidence" value="ECO:0007669"/>
    <property type="project" value="InterPro"/>
</dbReference>
<keyword evidence="11" id="KW-1185">Reference proteome</keyword>
<dbReference type="SUPFAM" id="SSF48019">
    <property type="entry name" value="post-AAA+ oligomerization domain-like"/>
    <property type="match status" value="1"/>
</dbReference>
<dbReference type="PANTHER" id="PTHR34388">
    <property type="entry name" value="DNA POLYMERASE III SUBUNIT DELTA"/>
    <property type="match status" value="1"/>
</dbReference>
<evidence type="ECO:0000259" key="9">
    <source>
        <dbReference type="Pfam" id="PF06144"/>
    </source>
</evidence>
<evidence type="ECO:0000256" key="2">
    <source>
        <dbReference type="ARBA" id="ARBA00017703"/>
    </source>
</evidence>
<evidence type="ECO:0000256" key="5">
    <source>
        <dbReference type="ARBA" id="ARBA00022705"/>
    </source>
</evidence>